<reference evidence="2" key="1">
    <citation type="submission" date="2023-06" db="EMBL/GenBank/DDBJ databases">
        <authorList>
            <person name="Delattre M."/>
        </authorList>
    </citation>
    <scope>NUCLEOTIDE SEQUENCE</scope>
    <source>
        <strain evidence="2">AF72</strain>
    </source>
</reference>
<keyword evidence="1" id="KW-0472">Membrane</keyword>
<feature type="transmembrane region" description="Helical" evidence="1">
    <location>
        <begin position="126"/>
        <end position="146"/>
    </location>
</feature>
<feature type="non-terminal residue" evidence="2">
    <location>
        <position position="1"/>
    </location>
</feature>
<evidence type="ECO:0000256" key="1">
    <source>
        <dbReference type="SAM" id="Phobius"/>
    </source>
</evidence>
<feature type="transmembrane region" description="Helical" evidence="1">
    <location>
        <begin position="217"/>
        <end position="235"/>
    </location>
</feature>
<dbReference type="Proteomes" id="UP001177023">
    <property type="component" value="Unassembled WGS sequence"/>
</dbReference>
<evidence type="ECO:0000313" key="2">
    <source>
        <dbReference type="EMBL" id="CAJ0586891.1"/>
    </source>
</evidence>
<protein>
    <submittedName>
        <fullName evidence="2">Uncharacterized protein</fullName>
    </submittedName>
</protein>
<evidence type="ECO:0000313" key="3">
    <source>
        <dbReference type="Proteomes" id="UP001177023"/>
    </source>
</evidence>
<feature type="transmembrane region" description="Helical" evidence="1">
    <location>
        <begin position="177"/>
        <end position="197"/>
    </location>
</feature>
<keyword evidence="1" id="KW-0812">Transmembrane</keyword>
<comment type="caution">
    <text evidence="2">The sequence shown here is derived from an EMBL/GenBank/DDBJ whole genome shotgun (WGS) entry which is preliminary data.</text>
</comment>
<dbReference type="AlphaFoldDB" id="A0AA36DID2"/>
<dbReference type="EMBL" id="CATQJA010002709">
    <property type="protein sequence ID" value="CAJ0586891.1"/>
    <property type="molecule type" value="Genomic_DNA"/>
</dbReference>
<sequence length="281" mass="32919">MLVLQRLRETPDYYEMKRLFVETYHHFVERSSYHTNMFSWAFSLLLFKEYHNVLLTLLTITGALFTLTSVLIRFEILAGSMTDQLIGQPDVVQKCLLRATVAGGFMLMLCMSHRHGLLYLEAFYKYGLVTIVGCIILIELVLILIYRPFRVFANLNAMQLSWPSVRRSLRLRTAFEMANLVLVYSWVLLPVFIGTTVIYNVQEPLTFGGHFQKEAKWIGLLVALFVMSPTLIIFTKRMYWRYQNQTAWRMEWAPVRRLWGPRIVTDRTLATHVELEFGITE</sequence>
<keyword evidence="1" id="KW-1133">Transmembrane helix</keyword>
<proteinExistence type="predicted"/>
<accession>A0AA36DID2</accession>
<keyword evidence="3" id="KW-1185">Reference proteome</keyword>
<organism evidence="2 3">
    <name type="scientific">Mesorhabditis spiculigera</name>
    <dbReference type="NCBI Taxonomy" id="96644"/>
    <lineage>
        <taxon>Eukaryota</taxon>
        <taxon>Metazoa</taxon>
        <taxon>Ecdysozoa</taxon>
        <taxon>Nematoda</taxon>
        <taxon>Chromadorea</taxon>
        <taxon>Rhabditida</taxon>
        <taxon>Rhabditina</taxon>
        <taxon>Rhabditomorpha</taxon>
        <taxon>Rhabditoidea</taxon>
        <taxon>Rhabditidae</taxon>
        <taxon>Mesorhabditinae</taxon>
        <taxon>Mesorhabditis</taxon>
    </lineage>
</organism>
<feature type="transmembrane region" description="Helical" evidence="1">
    <location>
        <begin position="53"/>
        <end position="74"/>
    </location>
</feature>
<name>A0AA36DID2_9BILA</name>
<gene>
    <name evidence="2" type="ORF">MSPICULIGERA_LOCUS24873</name>
</gene>
<feature type="transmembrane region" description="Helical" evidence="1">
    <location>
        <begin position="95"/>
        <end position="114"/>
    </location>
</feature>